<protein>
    <recommendedName>
        <fullName evidence="6">Nucleosome assembly protein</fullName>
    </recommendedName>
</protein>
<reference evidence="4" key="1">
    <citation type="journal article" date="2020" name="Stud. Mycol.">
        <title>101 Dothideomycetes genomes: a test case for predicting lifestyles and emergence of pathogens.</title>
        <authorList>
            <person name="Haridas S."/>
            <person name="Albert R."/>
            <person name="Binder M."/>
            <person name="Bloem J."/>
            <person name="Labutti K."/>
            <person name="Salamov A."/>
            <person name="Andreopoulos B."/>
            <person name="Baker S."/>
            <person name="Barry K."/>
            <person name="Bills G."/>
            <person name="Bluhm B."/>
            <person name="Cannon C."/>
            <person name="Castanera R."/>
            <person name="Culley D."/>
            <person name="Daum C."/>
            <person name="Ezra D."/>
            <person name="Gonzalez J."/>
            <person name="Henrissat B."/>
            <person name="Kuo A."/>
            <person name="Liang C."/>
            <person name="Lipzen A."/>
            <person name="Lutzoni F."/>
            <person name="Magnuson J."/>
            <person name="Mondo S."/>
            <person name="Nolan M."/>
            <person name="Ohm R."/>
            <person name="Pangilinan J."/>
            <person name="Park H.-J."/>
            <person name="Ramirez L."/>
            <person name="Alfaro M."/>
            <person name="Sun H."/>
            <person name="Tritt A."/>
            <person name="Yoshinaga Y."/>
            <person name="Zwiers L.-H."/>
            <person name="Turgeon B."/>
            <person name="Goodwin S."/>
            <person name="Spatafora J."/>
            <person name="Crous P."/>
            <person name="Grigoriev I."/>
        </authorList>
    </citation>
    <scope>NUCLEOTIDE SEQUENCE</scope>
    <source>
        <strain evidence="4">CBS 262.69</strain>
    </source>
</reference>
<dbReference type="Pfam" id="PF00956">
    <property type="entry name" value="NAP"/>
    <property type="match status" value="1"/>
</dbReference>
<sequence>MSSSNGAIEASPVTYEQLIVLEHEFDDVETEIMRKQYEMTKPLYAKRKDFTDKIPNFWALVFEQSPPELDQYITPSDSELFAECLKGVSIERFECAATPRSIALKLTFSENEWFSDTVLEKKFHYRRSPDGWVGLVSEPVKINWKEGQDLTQGLTDAAVRAWDERKANLTATVQQRLELPAHKALLEMVEKMDPTSVGFFALFGFVSERVYVSADEAEKGNQAEQERRAARARGDKVEEPEWNEDFEAEAEIEICPHGEDLALVLADDVWPNAIKYFTAAQERDDEQMSEIEFEEDEDESDEEVDIRALVTGRSSKRKNDDGDSPPPKRRT</sequence>
<proteinExistence type="inferred from homology"/>
<feature type="compositionally biased region" description="Acidic residues" evidence="3">
    <location>
        <begin position="283"/>
        <end position="304"/>
    </location>
</feature>
<dbReference type="SUPFAM" id="SSF143113">
    <property type="entry name" value="NAP-like"/>
    <property type="match status" value="1"/>
</dbReference>
<feature type="region of interest" description="Disordered" evidence="3">
    <location>
        <begin position="216"/>
        <end position="239"/>
    </location>
</feature>
<evidence type="ECO:0000313" key="4">
    <source>
        <dbReference type="EMBL" id="KAF2403112.1"/>
    </source>
</evidence>
<feature type="region of interest" description="Disordered" evidence="3">
    <location>
        <begin position="281"/>
        <end position="331"/>
    </location>
</feature>
<dbReference type="EMBL" id="ML996690">
    <property type="protein sequence ID" value="KAF2403112.1"/>
    <property type="molecule type" value="Genomic_DNA"/>
</dbReference>
<dbReference type="Proteomes" id="UP000799640">
    <property type="component" value="Unassembled WGS sequence"/>
</dbReference>
<dbReference type="InterPro" id="IPR037231">
    <property type="entry name" value="NAP-like_sf"/>
</dbReference>
<dbReference type="AlphaFoldDB" id="A0A6G1I4B2"/>
<organism evidence="4 5">
    <name type="scientific">Trichodelitschia bisporula</name>
    <dbReference type="NCBI Taxonomy" id="703511"/>
    <lineage>
        <taxon>Eukaryota</taxon>
        <taxon>Fungi</taxon>
        <taxon>Dikarya</taxon>
        <taxon>Ascomycota</taxon>
        <taxon>Pezizomycotina</taxon>
        <taxon>Dothideomycetes</taxon>
        <taxon>Dothideomycetes incertae sedis</taxon>
        <taxon>Phaeotrichales</taxon>
        <taxon>Phaeotrichaceae</taxon>
        <taxon>Trichodelitschia</taxon>
    </lineage>
</organism>
<gene>
    <name evidence="4" type="ORF">EJ06DRAFT_528075</name>
</gene>
<comment type="similarity">
    <text evidence="1 2">Belongs to the nucleosome assembly protein (NAP) family.</text>
</comment>
<dbReference type="GO" id="GO:0005634">
    <property type="term" value="C:nucleus"/>
    <property type="evidence" value="ECO:0007669"/>
    <property type="project" value="InterPro"/>
</dbReference>
<dbReference type="Gene3D" id="3.30.1120.90">
    <property type="entry name" value="Nucleosome assembly protein"/>
    <property type="match status" value="1"/>
</dbReference>
<name>A0A6G1I4B2_9PEZI</name>
<dbReference type="OrthoDB" id="19419at2759"/>
<accession>A0A6G1I4B2</accession>
<evidence type="ECO:0000256" key="3">
    <source>
        <dbReference type="SAM" id="MobiDB-lite"/>
    </source>
</evidence>
<dbReference type="InterPro" id="IPR002164">
    <property type="entry name" value="NAP_family"/>
</dbReference>
<evidence type="ECO:0000313" key="5">
    <source>
        <dbReference type="Proteomes" id="UP000799640"/>
    </source>
</evidence>
<evidence type="ECO:0008006" key="6">
    <source>
        <dbReference type="Google" id="ProtNLM"/>
    </source>
</evidence>
<evidence type="ECO:0000256" key="1">
    <source>
        <dbReference type="ARBA" id="ARBA00009947"/>
    </source>
</evidence>
<dbReference type="GO" id="GO:0006334">
    <property type="term" value="P:nucleosome assembly"/>
    <property type="evidence" value="ECO:0007669"/>
    <property type="project" value="InterPro"/>
</dbReference>
<evidence type="ECO:0000256" key="2">
    <source>
        <dbReference type="RuleBase" id="RU003876"/>
    </source>
</evidence>
<dbReference type="PANTHER" id="PTHR11875">
    <property type="entry name" value="TESTIS-SPECIFIC Y-ENCODED PROTEIN"/>
    <property type="match status" value="1"/>
</dbReference>
<keyword evidence="5" id="KW-1185">Reference proteome</keyword>